<evidence type="ECO:0000313" key="1">
    <source>
        <dbReference type="EMBL" id="AFK33385.1"/>
    </source>
</evidence>
<dbReference type="RefSeq" id="XP_057433958.1">
    <property type="nucleotide sequence ID" value="XM_057577975.1"/>
</dbReference>
<name>I3RZE3_LOTJA</name>
<dbReference type="KEGG" id="lja:130726676"/>
<proteinExistence type="evidence at transcript level"/>
<dbReference type="InterPro" id="IPR055296">
    <property type="entry name" value="SRL2-like"/>
</dbReference>
<protein>
    <submittedName>
        <fullName evidence="1">Uncharacterized protein</fullName>
    </submittedName>
</protein>
<dbReference type="OrthoDB" id="1419727at2759"/>
<dbReference type="PANTHER" id="PTHR46087:SF9">
    <property type="entry name" value="ARM REPEAT SUPERFAMILY PROTEIN"/>
    <property type="match status" value="1"/>
</dbReference>
<sequence length="125" mass="14460">MSMVSGVISRQVLPACGSLCFFCPTMRARSRQPVKRYKKLIAEIFPRNQEEGANDRKIGKLCDYAAKNLLPIPKIVNALEQRCYKELRNENLHSTKIVMCIYKKFLFSCKEQMFSLWANTLSYIS</sequence>
<dbReference type="EMBL" id="BT133590">
    <property type="protein sequence ID" value="AFK33385.1"/>
    <property type="molecule type" value="mRNA"/>
</dbReference>
<dbReference type="PANTHER" id="PTHR46087">
    <property type="entry name" value="PUTATIVE, EXPRESSED-RELATED"/>
    <property type="match status" value="1"/>
</dbReference>
<dbReference type="GeneID" id="130726676"/>
<accession>I3RZE3</accession>
<organism evidence="1">
    <name type="scientific">Lotus japonicus</name>
    <name type="common">Lotus corniculatus var. japonicus</name>
    <dbReference type="NCBI Taxonomy" id="34305"/>
    <lineage>
        <taxon>Eukaryota</taxon>
        <taxon>Viridiplantae</taxon>
        <taxon>Streptophyta</taxon>
        <taxon>Embryophyta</taxon>
        <taxon>Tracheophyta</taxon>
        <taxon>Spermatophyta</taxon>
        <taxon>Magnoliopsida</taxon>
        <taxon>eudicotyledons</taxon>
        <taxon>Gunneridae</taxon>
        <taxon>Pentapetalae</taxon>
        <taxon>rosids</taxon>
        <taxon>fabids</taxon>
        <taxon>Fabales</taxon>
        <taxon>Fabaceae</taxon>
        <taxon>Papilionoideae</taxon>
        <taxon>50 kb inversion clade</taxon>
        <taxon>NPAAA clade</taxon>
        <taxon>Hologalegina</taxon>
        <taxon>robinioid clade</taxon>
        <taxon>Loteae</taxon>
        <taxon>Lotus</taxon>
    </lineage>
</organism>
<dbReference type="AlphaFoldDB" id="I3RZE3"/>
<reference evidence="1" key="1">
    <citation type="submission" date="2012-05" db="EMBL/GenBank/DDBJ databases">
        <authorList>
            <person name="Krishnakumar V."/>
            <person name="Cheung F."/>
            <person name="Xiao Y."/>
            <person name="Chan A."/>
            <person name="Moskal W.A."/>
            <person name="Town C.D."/>
        </authorList>
    </citation>
    <scope>NUCLEOTIDE SEQUENCE</scope>
</reference>